<evidence type="ECO:0000313" key="5">
    <source>
        <dbReference type="Proteomes" id="UP000638313"/>
    </source>
</evidence>
<accession>A0A919EB55</accession>
<dbReference type="RefSeq" id="WP_190128343.1">
    <property type="nucleotide sequence ID" value="NZ_BNBD01000002.1"/>
</dbReference>
<organism evidence="4 5">
    <name type="scientific">Streptomyces mashuensis</name>
    <dbReference type="NCBI Taxonomy" id="33904"/>
    <lineage>
        <taxon>Bacteria</taxon>
        <taxon>Bacillati</taxon>
        <taxon>Actinomycetota</taxon>
        <taxon>Actinomycetes</taxon>
        <taxon>Kitasatosporales</taxon>
        <taxon>Streptomycetaceae</taxon>
        <taxon>Streptomyces</taxon>
    </lineage>
</organism>
<sequence>MTRVAVTGASGLIGSALVRSLRTDGHEVLTLVRRPPRTPAEVRWDPARQWVDAAGLAGCEAVVHLAGANIGGHRWTDAYKKELRDSRVHGTGALAEALASLAEPPRVLLSGSATGFYGDTGDREADEDAPPGRGFLAGLCVDWEEATGAAREAGIRTVLLRTGVVLSRRGGAVGKVLPLFRLGLGARLGNGRQYWSCIALRDHVAAVRHLMNSPDVSGPVNLTMPRPVTNREFTEALGRALRRPAPLAAPAPALRLALGEMAGELLVSNKVVPRRLRESGFTFAHPDLDSAVRAALTDA</sequence>
<dbReference type="Gene3D" id="3.40.50.720">
    <property type="entry name" value="NAD(P)-binding Rossmann-like Domain"/>
    <property type="match status" value="1"/>
</dbReference>
<feature type="domain" description="NAD-dependent epimerase/dehydratase" evidence="2">
    <location>
        <begin position="4"/>
        <end position="216"/>
    </location>
</feature>
<dbReference type="PANTHER" id="PTHR11092">
    <property type="entry name" value="SUGAR NUCLEOTIDE EPIMERASE RELATED"/>
    <property type="match status" value="1"/>
</dbReference>
<dbReference type="NCBIfam" id="TIGR01777">
    <property type="entry name" value="yfcH"/>
    <property type="match status" value="1"/>
</dbReference>
<protein>
    <submittedName>
        <fullName evidence="4">Epimerase</fullName>
    </submittedName>
</protein>
<reference evidence="4" key="1">
    <citation type="journal article" date="2014" name="Int. J. Syst. Evol. Microbiol.">
        <title>Complete genome sequence of Corynebacterium casei LMG S-19264T (=DSM 44701T), isolated from a smear-ripened cheese.</title>
        <authorList>
            <consortium name="US DOE Joint Genome Institute (JGI-PGF)"/>
            <person name="Walter F."/>
            <person name="Albersmeier A."/>
            <person name="Kalinowski J."/>
            <person name="Ruckert C."/>
        </authorList>
    </citation>
    <scope>NUCLEOTIDE SEQUENCE</scope>
    <source>
        <strain evidence="4">JCM 4059</strain>
    </source>
</reference>
<dbReference type="InterPro" id="IPR036291">
    <property type="entry name" value="NAD(P)-bd_dom_sf"/>
</dbReference>
<evidence type="ECO:0000313" key="4">
    <source>
        <dbReference type="EMBL" id="GHF32319.1"/>
    </source>
</evidence>
<dbReference type="PANTHER" id="PTHR11092:SF0">
    <property type="entry name" value="EPIMERASE FAMILY PROTEIN SDR39U1"/>
    <property type="match status" value="1"/>
</dbReference>
<proteinExistence type="inferred from homology"/>
<dbReference type="Pfam" id="PF08338">
    <property type="entry name" value="DUF1731"/>
    <property type="match status" value="1"/>
</dbReference>
<gene>
    <name evidence="4" type="ORF">GCM10010218_11650</name>
</gene>
<dbReference type="InterPro" id="IPR010099">
    <property type="entry name" value="SDR39U1"/>
</dbReference>
<comment type="caution">
    <text evidence="4">The sequence shown here is derived from an EMBL/GenBank/DDBJ whole genome shotgun (WGS) entry which is preliminary data.</text>
</comment>
<dbReference type="AlphaFoldDB" id="A0A919EB55"/>
<evidence type="ECO:0000259" key="2">
    <source>
        <dbReference type="Pfam" id="PF01370"/>
    </source>
</evidence>
<dbReference type="Pfam" id="PF01370">
    <property type="entry name" value="Epimerase"/>
    <property type="match status" value="1"/>
</dbReference>
<comment type="similarity">
    <text evidence="1">Belongs to the NAD(P)-dependent epimerase/dehydratase family. SDR39U1 subfamily.</text>
</comment>
<dbReference type="SUPFAM" id="SSF51735">
    <property type="entry name" value="NAD(P)-binding Rossmann-fold domains"/>
    <property type="match status" value="1"/>
</dbReference>
<dbReference type="InterPro" id="IPR001509">
    <property type="entry name" value="Epimerase_deHydtase"/>
</dbReference>
<evidence type="ECO:0000259" key="3">
    <source>
        <dbReference type="Pfam" id="PF08338"/>
    </source>
</evidence>
<dbReference type="InterPro" id="IPR013549">
    <property type="entry name" value="DUF1731"/>
</dbReference>
<reference evidence="4" key="2">
    <citation type="submission" date="2020-09" db="EMBL/GenBank/DDBJ databases">
        <authorList>
            <person name="Sun Q."/>
            <person name="Ohkuma M."/>
        </authorList>
    </citation>
    <scope>NUCLEOTIDE SEQUENCE</scope>
    <source>
        <strain evidence="4">JCM 4059</strain>
    </source>
</reference>
<dbReference type="Proteomes" id="UP000638313">
    <property type="component" value="Unassembled WGS sequence"/>
</dbReference>
<keyword evidence="5" id="KW-1185">Reference proteome</keyword>
<dbReference type="EMBL" id="BNBD01000002">
    <property type="protein sequence ID" value="GHF32319.1"/>
    <property type="molecule type" value="Genomic_DNA"/>
</dbReference>
<name>A0A919EB55_9ACTN</name>
<feature type="domain" description="DUF1731" evidence="3">
    <location>
        <begin position="249"/>
        <end position="294"/>
    </location>
</feature>
<evidence type="ECO:0000256" key="1">
    <source>
        <dbReference type="ARBA" id="ARBA00009353"/>
    </source>
</evidence>